<dbReference type="VEuPathDB" id="FungiDB:BD410DRAFT_794524"/>
<keyword evidence="2" id="KW-0812">Transmembrane</keyword>
<feature type="region of interest" description="Disordered" evidence="1">
    <location>
        <begin position="208"/>
        <end position="227"/>
    </location>
</feature>
<keyword evidence="4" id="KW-1185">Reference proteome</keyword>
<feature type="non-terminal residue" evidence="3">
    <location>
        <position position="227"/>
    </location>
</feature>
<feature type="transmembrane region" description="Helical" evidence="2">
    <location>
        <begin position="132"/>
        <end position="164"/>
    </location>
</feature>
<accession>A0A4Y7PQA5</accession>
<evidence type="ECO:0000313" key="4">
    <source>
        <dbReference type="Proteomes" id="UP000294933"/>
    </source>
</evidence>
<keyword evidence="2" id="KW-1133">Transmembrane helix</keyword>
<reference evidence="3 4" key="1">
    <citation type="submission" date="2018-06" db="EMBL/GenBank/DDBJ databases">
        <title>A transcriptomic atlas of mushroom development highlights an independent origin of complex multicellularity.</title>
        <authorList>
            <consortium name="DOE Joint Genome Institute"/>
            <person name="Krizsan K."/>
            <person name="Almasi E."/>
            <person name="Merenyi Z."/>
            <person name="Sahu N."/>
            <person name="Viragh M."/>
            <person name="Koszo T."/>
            <person name="Mondo S."/>
            <person name="Kiss B."/>
            <person name="Balint B."/>
            <person name="Kues U."/>
            <person name="Barry K."/>
            <person name="Hegedus J.C."/>
            <person name="Henrissat B."/>
            <person name="Johnson J."/>
            <person name="Lipzen A."/>
            <person name="Ohm R."/>
            <person name="Nagy I."/>
            <person name="Pangilinan J."/>
            <person name="Yan J."/>
            <person name="Xiong Y."/>
            <person name="Grigoriev I.V."/>
            <person name="Hibbett D.S."/>
            <person name="Nagy L.G."/>
        </authorList>
    </citation>
    <scope>NUCLEOTIDE SEQUENCE [LARGE SCALE GENOMIC DNA]</scope>
    <source>
        <strain evidence="3 4">SZMC22713</strain>
    </source>
</reference>
<evidence type="ECO:0000256" key="1">
    <source>
        <dbReference type="SAM" id="MobiDB-lite"/>
    </source>
</evidence>
<name>A0A4Y7PQA5_9AGAM</name>
<organism evidence="3 4">
    <name type="scientific">Rickenella mellea</name>
    <dbReference type="NCBI Taxonomy" id="50990"/>
    <lineage>
        <taxon>Eukaryota</taxon>
        <taxon>Fungi</taxon>
        <taxon>Dikarya</taxon>
        <taxon>Basidiomycota</taxon>
        <taxon>Agaricomycotina</taxon>
        <taxon>Agaricomycetes</taxon>
        <taxon>Hymenochaetales</taxon>
        <taxon>Rickenellaceae</taxon>
        <taxon>Rickenella</taxon>
    </lineage>
</organism>
<dbReference type="EMBL" id="ML170225">
    <property type="protein sequence ID" value="TDL17226.1"/>
    <property type="molecule type" value="Genomic_DNA"/>
</dbReference>
<feature type="transmembrane region" description="Helical" evidence="2">
    <location>
        <begin position="78"/>
        <end position="98"/>
    </location>
</feature>
<feature type="transmembrane region" description="Helical" evidence="2">
    <location>
        <begin position="176"/>
        <end position="201"/>
    </location>
</feature>
<evidence type="ECO:0000256" key="2">
    <source>
        <dbReference type="SAM" id="Phobius"/>
    </source>
</evidence>
<sequence length="227" mass="24520">MALVASSLSNGAYLMAAEYYCAYTLTNEHRTFLPRYVPPNARTLQGMRAIPAFGAAVIVLGTVMHHHRIDDCIYTNLWALRVGGSGGAILGTLLYPVIISNGAVFFGRTKNWFLNFDSTTYLTWLTSTLRKAFMVSIILITIGIVSSIVFGIASGVLGLSVLYLSGDEAEHRIRTIVEIGSVSGMVTGFAVGVLLVVWFVWERFGAPSRAQAPAPPTSTYPADHAGQ</sequence>
<feature type="transmembrane region" description="Helical" evidence="2">
    <location>
        <begin position="49"/>
        <end position="66"/>
    </location>
</feature>
<dbReference type="AlphaFoldDB" id="A0A4Y7PQA5"/>
<gene>
    <name evidence="3" type="ORF">BD410DRAFT_794524</name>
</gene>
<proteinExistence type="predicted"/>
<protein>
    <submittedName>
        <fullName evidence="3">Uncharacterized protein</fullName>
    </submittedName>
</protein>
<dbReference type="Proteomes" id="UP000294933">
    <property type="component" value="Unassembled WGS sequence"/>
</dbReference>
<keyword evidence="2" id="KW-0472">Membrane</keyword>
<evidence type="ECO:0000313" key="3">
    <source>
        <dbReference type="EMBL" id="TDL17226.1"/>
    </source>
</evidence>